<sequence length="101" mass="10545">MIMLDRLVVTPARLAAAAARITSAGRAIDDALTQLESDATALRGSWSGEAQQAFDAAQRQLRARLADRTDALARIDAALTALAESYSATDLQGARSLGATS</sequence>
<evidence type="ECO:0000313" key="2">
    <source>
        <dbReference type="EMBL" id="KJL35231.1"/>
    </source>
</evidence>
<dbReference type="AlphaFoldDB" id="A0A0F0LV01"/>
<dbReference type="NCBIfam" id="TIGR03930">
    <property type="entry name" value="WXG100_ESAT6"/>
    <property type="match status" value="1"/>
</dbReference>
<evidence type="ECO:0000256" key="1">
    <source>
        <dbReference type="RuleBase" id="RU362001"/>
    </source>
</evidence>
<reference evidence="2 3" key="1">
    <citation type="submission" date="2015-02" db="EMBL/GenBank/DDBJ databases">
        <title>Draft genome sequences of ten Microbacterium spp. with emphasis on heavy metal contaminated environments.</title>
        <authorList>
            <person name="Corretto E."/>
        </authorList>
    </citation>
    <scope>NUCLEOTIDE SEQUENCE [LARGE SCALE GENOMIC DNA]</scope>
    <source>
        <strain evidence="2 3">DSM 18659</strain>
    </source>
</reference>
<dbReference type="Pfam" id="PF06013">
    <property type="entry name" value="WXG100"/>
    <property type="match status" value="1"/>
</dbReference>
<protein>
    <recommendedName>
        <fullName evidence="1">ESAT-6-like protein</fullName>
    </recommendedName>
</protein>
<dbReference type="InterPro" id="IPR036689">
    <property type="entry name" value="ESAT-6-like_sf"/>
</dbReference>
<dbReference type="SUPFAM" id="SSF140453">
    <property type="entry name" value="EsxAB dimer-like"/>
    <property type="match status" value="1"/>
</dbReference>
<accession>A0A0F0LV01</accession>
<dbReference type="Gene3D" id="1.10.287.1060">
    <property type="entry name" value="ESAT-6-like"/>
    <property type="match status" value="1"/>
</dbReference>
<organism evidence="2 3">
    <name type="scientific">Microbacterium ginsengisoli</name>
    <dbReference type="NCBI Taxonomy" id="400772"/>
    <lineage>
        <taxon>Bacteria</taxon>
        <taxon>Bacillati</taxon>
        <taxon>Actinomycetota</taxon>
        <taxon>Actinomycetes</taxon>
        <taxon>Micrococcales</taxon>
        <taxon>Microbacteriaceae</taxon>
        <taxon>Microbacterium</taxon>
    </lineage>
</organism>
<comment type="similarity">
    <text evidence="1">Belongs to the WXG100 family.</text>
</comment>
<dbReference type="InterPro" id="IPR010310">
    <property type="entry name" value="T7SS_ESAT-6-like"/>
</dbReference>
<gene>
    <name evidence="2" type="ORF">RR49_02450</name>
</gene>
<comment type="caution">
    <text evidence="2">The sequence shown here is derived from an EMBL/GenBank/DDBJ whole genome shotgun (WGS) entry which is preliminary data.</text>
</comment>
<dbReference type="PATRIC" id="fig|400772.4.peg.2463"/>
<proteinExistence type="inferred from homology"/>
<evidence type="ECO:0000313" key="3">
    <source>
        <dbReference type="Proteomes" id="UP000033451"/>
    </source>
</evidence>
<keyword evidence="3" id="KW-1185">Reference proteome</keyword>
<dbReference type="STRING" id="400772.RR49_02450"/>
<name>A0A0F0LV01_9MICO</name>
<dbReference type="Proteomes" id="UP000033451">
    <property type="component" value="Unassembled WGS sequence"/>
</dbReference>
<dbReference type="EMBL" id="JYIY01000079">
    <property type="protein sequence ID" value="KJL35231.1"/>
    <property type="molecule type" value="Genomic_DNA"/>
</dbReference>